<dbReference type="SUPFAM" id="SSF53448">
    <property type="entry name" value="Nucleotide-diphospho-sugar transferases"/>
    <property type="match status" value="1"/>
</dbReference>
<dbReference type="Proteomes" id="UP000053528">
    <property type="component" value="Unassembled WGS sequence"/>
</dbReference>
<dbReference type="CDD" id="cd02525">
    <property type="entry name" value="Succinoglycan_BP_ExoA"/>
    <property type="match status" value="1"/>
</dbReference>
<dbReference type="InterPro" id="IPR050834">
    <property type="entry name" value="Glycosyltransf_2"/>
</dbReference>
<keyword evidence="1" id="KW-1133">Transmembrane helix</keyword>
<dbReference type="Gene3D" id="3.90.550.10">
    <property type="entry name" value="Spore Coat Polysaccharide Biosynthesis Protein SpsA, Chain A"/>
    <property type="match status" value="1"/>
</dbReference>
<dbReference type="PANTHER" id="PTHR43685:SF2">
    <property type="entry name" value="GLYCOSYLTRANSFERASE 2-LIKE DOMAIN-CONTAINING PROTEIN"/>
    <property type="match status" value="1"/>
</dbReference>
<gene>
    <name evidence="2" type="ORF">HMPREF2128_08545</name>
</gene>
<keyword evidence="2" id="KW-0808">Transferase</keyword>
<reference evidence="2 3" key="1">
    <citation type="submission" date="2014-07" db="EMBL/GenBank/DDBJ databases">
        <authorList>
            <person name="McCorrison J."/>
            <person name="Sanka R."/>
            <person name="Torralba M."/>
            <person name="Gillis M."/>
            <person name="Haft D.H."/>
            <person name="Methe B."/>
            <person name="Sutton G."/>
            <person name="Nelson K.E."/>
        </authorList>
    </citation>
    <scope>NUCLEOTIDE SEQUENCE [LARGE SCALE GENOMIC DNA]</scope>
    <source>
        <strain evidence="2 3">DNF00011</strain>
    </source>
</reference>
<proteinExistence type="predicted"/>
<dbReference type="EMBL" id="JRNH01000025">
    <property type="protein sequence ID" value="KGF19806.1"/>
    <property type="molecule type" value="Genomic_DNA"/>
</dbReference>
<keyword evidence="1" id="KW-0812">Transmembrane</keyword>
<evidence type="ECO:0000313" key="2">
    <source>
        <dbReference type="EMBL" id="KGF19806.1"/>
    </source>
</evidence>
<feature type="transmembrane region" description="Helical" evidence="1">
    <location>
        <begin position="287"/>
        <end position="308"/>
    </location>
</feature>
<comment type="caution">
    <text evidence="2">The sequence shown here is derived from an EMBL/GenBank/DDBJ whole genome shotgun (WGS) entry which is preliminary data.</text>
</comment>
<dbReference type="PANTHER" id="PTHR43685">
    <property type="entry name" value="GLYCOSYLTRANSFERASE"/>
    <property type="match status" value="1"/>
</dbReference>
<dbReference type="RefSeq" id="WP_035757180.1">
    <property type="nucleotide sequence ID" value="NZ_JRNH01000025.1"/>
</dbReference>
<dbReference type="GO" id="GO:0016740">
    <property type="term" value="F:transferase activity"/>
    <property type="evidence" value="ECO:0007669"/>
    <property type="project" value="UniProtKB-KW"/>
</dbReference>
<dbReference type="Pfam" id="PF13641">
    <property type="entry name" value="Glyco_tranf_2_3"/>
    <property type="match status" value="1"/>
</dbReference>
<evidence type="ECO:0000313" key="3">
    <source>
        <dbReference type="Proteomes" id="UP000053528"/>
    </source>
</evidence>
<protein>
    <submittedName>
        <fullName evidence="2">Glycosyl transferase family 2</fullName>
    </submittedName>
</protein>
<evidence type="ECO:0000256" key="1">
    <source>
        <dbReference type="SAM" id="Phobius"/>
    </source>
</evidence>
<keyword evidence="1" id="KW-0472">Membrane</keyword>
<name>A0A095YCK3_9MICC</name>
<organism evidence="2 3">
    <name type="scientific">Pseudoglutamicibacter albus DNF00011</name>
    <dbReference type="NCBI Taxonomy" id="1401063"/>
    <lineage>
        <taxon>Bacteria</taxon>
        <taxon>Bacillati</taxon>
        <taxon>Actinomycetota</taxon>
        <taxon>Actinomycetes</taxon>
        <taxon>Micrococcales</taxon>
        <taxon>Micrococcaceae</taxon>
        <taxon>Pseudoglutamicibacter</taxon>
    </lineage>
</organism>
<dbReference type="AlphaFoldDB" id="A0A095YCK3"/>
<feature type="transmembrane region" description="Helical" evidence="1">
    <location>
        <begin position="254"/>
        <end position="275"/>
    </location>
</feature>
<sequence length="352" mass="37412">MTKNALPQLKANPTVAYVIPVLNGAAYIAEAIASVLDQEYEGSQKVAVAVGPSNDGTERIVQRIAAEDSRVLFVENPAGNTPSGLNRAIEAVDADVIIRVDGHSVLSPGYTRIAIEALKETGAADVGGIMDAQGTNPIQRAVAAAYKSPFGLGNAPYHTGAQAGPADSAYLGVFRREIFEIVGLYDETMIRAQDWELCKRIREAGHTVWFDPRLRVRYYPRDNFGALARQTFASGVWRGELGRRGPGGARLKHYAPPAALIGFGAGIIGLMIRPFTSKGSALRKASTAAAIAPIGYGLGILGAAWHAGRELPLKEKGLLAQVLPTMHGTWAAGFIRGRIMGAGDVKDTSRVK</sequence>
<accession>A0A095YCK3</accession>
<dbReference type="InterPro" id="IPR029044">
    <property type="entry name" value="Nucleotide-diphossugar_trans"/>
</dbReference>